<protein>
    <submittedName>
        <fullName evidence="2">Cupin domain-containing protein</fullName>
    </submittedName>
</protein>
<dbReference type="EMBL" id="JACCGK010000013">
    <property type="protein sequence ID" value="NYT73779.1"/>
    <property type="molecule type" value="Genomic_DNA"/>
</dbReference>
<dbReference type="InterPro" id="IPR014710">
    <property type="entry name" value="RmlC-like_jellyroll"/>
</dbReference>
<accession>A0A7Z0SQR4</accession>
<dbReference type="InterPro" id="IPR013096">
    <property type="entry name" value="Cupin_2"/>
</dbReference>
<proteinExistence type="predicted"/>
<gene>
    <name evidence="2" type="ORF">HZU72_15285</name>
</gene>
<evidence type="ECO:0000259" key="1">
    <source>
        <dbReference type="Pfam" id="PF07883"/>
    </source>
</evidence>
<dbReference type="Pfam" id="PF07883">
    <property type="entry name" value="Cupin_2"/>
    <property type="match status" value="1"/>
</dbReference>
<reference evidence="2 3" key="1">
    <citation type="submission" date="2020-07" db="EMBL/GenBank/DDBJ databases">
        <title>Halomonas sp. QX-2 draft genome sequence.</title>
        <authorList>
            <person name="Qiu X."/>
        </authorList>
    </citation>
    <scope>NUCLEOTIDE SEQUENCE [LARGE SCALE GENOMIC DNA]</scope>
    <source>
        <strain evidence="2 3">QX-2</strain>
    </source>
</reference>
<comment type="caution">
    <text evidence="2">The sequence shown here is derived from an EMBL/GenBank/DDBJ whole genome shotgun (WGS) entry which is preliminary data.</text>
</comment>
<dbReference type="InterPro" id="IPR011051">
    <property type="entry name" value="RmlC_Cupin_sf"/>
</dbReference>
<evidence type="ECO:0000313" key="2">
    <source>
        <dbReference type="EMBL" id="NYT73779.1"/>
    </source>
</evidence>
<organism evidence="2 3">
    <name type="scientific">Vreelandella sedimenti</name>
    <dbReference type="NCBI Taxonomy" id="2729618"/>
    <lineage>
        <taxon>Bacteria</taxon>
        <taxon>Pseudomonadati</taxon>
        <taxon>Pseudomonadota</taxon>
        <taxon>Gammaproteobacteria</taxon>
        <taxon>Oceanospirillales</taxon>
        <taxon>Halomonadaceae</taxon>
        <taxon>Vreelandella</taxon>
    </lineage>
</organism>
<dbReference type="CDD" id="cd02233">
    <property type="entry name" value="cupin_HNL-like"/>
    <property type="match status" value="1"/>
</dbReference>
<sequence>MQVFENGSREGRIGSEEYFTGTAYVEPVFSAKEPFQSNAGKVIFLPGARSNWHTHPAGQFLIVTGGTGWVQQEGEGKQVMQPGDVVWTPPGVRHWHGATDTTAVTHFAIQQLEDGENVIWMEPVTDEQYAGNLE</sequence>
<evidence type="ECO:0000313" key="3">
    <source>
        <dbReference type="Proteomes" id="UP000520876"/>
    </source>
</evidence>
<dbReference type="PANTHER" id="PTHR43698:SF1">
    <property type="entry name" value="BLL4564 PROTEIN"/>
    <property type="match status" value="1"/>
</dbReference>
<dbReference type="Proteomes" id="UP000520876">
    <property type="component" value="Unassembled WGS sequence"/>
</dbReference>
<dbReference type="InterPro" id="IPR047263">
    <property type="entry name" value="HNL-like_cupin"/>
</dbReference>
<keyword evidence="3" id="KW-1185">Reference proteome</keyword>
<dbReference type="PANTHER" id="PTHR43698">
    <property type="entry name" value="RIBD C-TERMINAL DOMAIN CONTAINING PROTEIN"/>
    <property type="match status" value="1"/>
</dbReference>
<dbReference type="Gene3D" id="2.60.120.10">
    <property type="entry name" value="Jelly Rolls"/>
    <property type="match status" value="1"/>
</dbReference>
<dbReference type="AlphaFoldDB" id="A0A7Z0SQR4"/>
<feature type="domain" description="Cupin type-2" evidence="1">
    <location>
        <begin position="42"/>
        <end position="104"/>
    </location>
</feature>
<dbReference type="SUPFAM" id="SSF51182">
    <property type="entry name" value="RmlC-like cupins"/>
    <property type="match status" value="1"/>
</dbReference>
<name>A0A7Z0SQR4_9GAMM</name>